<feature type="domain" description="HTH araC/xylS-type" evidence="4">
    <location>
        <begin position="189"/>
        <end position="288"/>
    </location>
</feature>
<dbReference type="SUPFAM" id="SSF51182">
    <property type="entry name" value="RmlC-like cupins"/>
    <property type="match status" value="1"/>
</dbReference>
<dbReference type="Pfam" id="PF12833">
    <property type="entry name" value="HTH_18"/>
    <property type="match status" value="1"/>
</dbReference>
<protein>
    <submittedName>
        <fullName evidence="5">AraC family transcriptional regulator</fullName>
    </submittedName>
</protein>
<reference evidence="5" key="1">
    <citation type="journal article" date="2014" name="Int. J. Syst. Evol. Microbiol.">
        <title>Complete genome sequence of Corynebacterium casei LMG S-19264T (=DSM 44701T), isolated from a smear-ripened cheese.</title>
        <authorList>
            <consortium name="US DOE Joint Genome Institute (JGI-PGF)"/>
            <person name="Walter F."/>
            <person name="Albersmeier A."/>
            <person name="Kalinowski J."/>
            <person name="Ruckert C."/>
        </authorList>
    </citation>
    <scope>NUCLEOTIDE SEQUENCE</scope>
    <source>
        <strain evidence="5">CGMCC 1.12195</strain>
    </source>
</reference>
<dbReference type="Proteomes" id="UP000660862">
    <property type="component" value="Unassembled WGS sequence"/>
</dbReference>
<dbReference type="GO" id="GO:0003700">
    <property type="term" value="F:DNA-binding transcription factor activity"/>
    <property type="evidence" value="ECO:0007669"/>
    <property type="project" value="InterPro"/>
</dbReference>
<gene>
    <name evidence="5" type="ORF">GCM10007415_23280</name>
</gene>
<dbReference type="Gene3D" id="1.10.10.60">
    <property type="entry name" value="Homeodomain-like"/>
    <property type="match status" value="2"/>
</dbReference>
<evidence type="ECO:0000256" key="2">
    <source>
        <dbReference type="ARBA" id="ARBA00023125"/>
    </source>
</evidence>
<reference evidence="5" key="2">
    <citation type="submission" date="2020-09" db="EMBL/GenBank/DDBJ databases">
        <authorList>
            <person name="Sun Q."/>
            <person name="Zhou Y."/>
        </authorList>
    </citation>
    <scope>NUCLEOTIDE SEQUENCE</scope>
    <source>
        <strain evidence="5">CGMCC 1.12195</strain>
    </source>
</reference>
<dbReference type="InterPro" id="IPR009057">
    <property type="entry name" value="Homeodomain-like_sf"/>
</dbReference>
<keyword evidence="3" id="KW-0804">Transcription</keyword>
<dbReference type="Gene3D" id="2.60.120.10">
    <property type="entry name" value="Jelly Rolls"/>
    <property type="match status" value="1"/>
</dbReference>
<dbReference type="GO" id="GO:0043565">
    <property type="term" value="F:sequence-specific DNA binding"/>
    <property type="evidence" value="ECO:0007669"/>
    <property type="project" value="InterPro"/>
</dbReference>
<keyword evidence="2" id="KW-0238">DNA-binding</keyword>
<dbReference type="PROSITE" id="PS01124">
    <property type="entry name" value="HTH_ARAC_FAMILY_2"/>
    <property type="match status" value="1"/>
</dbReference>
<dbReference type="InterPro" id="IPR018062">
    <property type="entry name" value="HTH_AraC-typ_CS"/>
</dbReference>
<dbReference type="InterPro" id="IPR011051">
    <property type="entry name" value="RmlC_Cupin_sf"/>
</dbReference>
<evidence type="ECO:0000259" key="4">
    <source>
        <dbReference type="PROSITE" id="PS01124"/>
    </source>
</evidence>
<evidence type="ECO:0000313" key="6">
    <source>
        <dbReference type="Proteomes" id="UP000660862"/>
    </source>
</evidence>
<evidence type="ECO:0000313" key="5">
    <source>
        <dbReference type="EMBL" id="GGG88559.1"/>
    </source>
</evidence>
<evidence type="ECO:0000256" key="1">
    <source>
        <dbReference type="ARBA" id="ARBA00023015"/>
    </source>
</evidence>
<dbReference type="RefSeq" id="WP_188506026.1">
    <property type="nucleotide sequence ID" value="NZ_BMER01000001.1"/>
</dbReference>
<dbReference type="PROSITE" id="PS00041">
    <property type="entry name" value="HTH_ARAC_FAMILY_1"/>
    <property type="match status" value="1"/>
</dbReference>
<comment type="caution">
    <text evidence="5">The sequence shown here is derived from an EMBL/GenBank/DDBJ whole genome shotgun (WGS) entry which is preliminary data.</text>
</comment>
<dbReference type="PANTHER" id="PTHR43280:SF27">
    <property type="entry name" value="TRANSCRIPTIONAL REGULATOR MTLR"/>
    <property type="match status" value="1"/>
</dbReference>
<dbReference type="EMBL" id="BMER01000001">
    <property type="protein sequence ID" value="GGG88559.1"/>
    <property type="molecule type" value="Genomic_DNA"/>
</dbReference>
<proteinExistence type="predicted"/>
<dbReference type="SUPFAM" id="SSF46689">
    <property type="entry name" value="Homeodomain-like"/>
    <property type="match status" value="2"/>
</dbReference>
<dbReference type="InterPro" id="IPR014710">
    <property type="entry name" value="RmlC-like_jellyroll"/>
</dbReference>
<dbReference type="SMART" id="SM00342">
    <property type="entry name" value="HTH_ARAC"/>
    <property type="match status" value="1"/>
</dbReference>
<name>A0A917HTD9_9SPHI</name>
<sequence length="299" mass="34023">MEIRAKPLFVQRPVEASFSVRQDGVRNTNSWWHFHSEIELIGFHRGTGLQFVGDSISRFEAGDVVMVGSNLPHCWRYDETAESNATVEPYSTAIHFQPGLLGEVFMRLPESGGLVQLIDQSARGLLLRGAGARRVADELTVVRQASGMHRIIALLHCLATFLEVQAEAQPLSSVGFDYRIDRMDEERINKIYGYSFAHLGQPITLEDVADLVGLSRTSFCRFFKRRTGKTYVQFLTEIRIGYVCRQLVDKPQRPVKELCYASGFRNFASFHESFRQLTGMSPKAYRSQAQQITPRNFHR</sequence>
<keyword evidence="6" id="KW-1185">Reference proteome</keyword>
<dbReference type="PANTHER" id="PTHR43280">
    <property type="entry name" value="ARAC-FAMILY TRANSCRIPTIONAL REGULATOR"/>
    <property type="match status" value="1"/>
</dbReference>
<dbReference type="AlphaFoldDB" id="A0A917HTD9"/>
<accession>A0A917HTD9</accession>
<dbReference type="InterPro" id="IPR018060">
    <property type="entry name" value="HTH_AraC"/>
</dbReference>
<organism evidence="5 6">
    <name type="scientific">Parapedobacter pyrenivorans</name>
    <dbReference type="NCBI Taxonomy" id="1305674"/>
    <lineage>
        <taxon>Bacteria</taxon>
        <taxon>Pseudomonadati</taxon>
        <taxon>Bacteroidota</taxon>
        <taxon>Sphingobacteriia</taxon>
        <taxon>Sphingobacteriales</taxon>
        <taxon>Sphingobacteriaceae</taxon>
        <taxon>Parapedobacter</taxon>
    </lineage>
</organism>
<evidence type="ECO:0000256" key="3">
    <source>
        <dbReference type="ARBA" id="ARBA00023163"/>
    </source>
</evidence>
<keyword evidence="1" id="KW-0805">Transcription regulation</keyword>